<dbReference type="OrthoDB" id="41266at2759"/>
<feature type="compositionally biased region" description="Basic and acidic residues" evidence="1">
    <location>
        <begin position="122"/>
        <end position="136"/>
    </location>
</feature>
<dbReference type="EMBL" id="SMMG02000011">
    <property type="protein sequence ID" value="KAA3456341.1"/>
    <property type="molecule type" value="Genomic_DNA"/>
</dbReference>
<dbReference type="Proteomes" id="UP000325315">
    <property type="component" value="Unassembled WGS sequence"/>
</dbReference>
<protein>
    <submittedName>
        <fullName evidence="2">Signal recognition particle receptor subunit beta-like isoform X1</fullName>
    </submittedName>
</protein>
<organism evidence="2 3">
    <name type="scientific">Gossypium australe</name>
    <dbReference type="NCBI Taxonomy" id="47621"/>
    <lineage>
        <taxon>Eukaryota</taxon>
        <taxon>Viridiplantae</taxon>
        <taxon>Streptophyta</taxon>
        <taxon>Embryophyta</taxon>
        <taxon>Tracheophyta</taxon>
        <taxon>Spermatophyta</taxon>
        <taxon>Magnoliopsida</taxon>
        <taxon>eudicotyledons</taxon>
        <taxon>Gunneridae</taxon>
        <taxon>Pentapetalae</taxon>
        <taxon>rosids</taxon>
        <taxon>malvids</taxon>
        <taxon>Malvales</taxon>
        <taxon>Malvaceae</taxon>
        <taxon>Malvoideae</taxon>
        <taxon>Gossypium</taxon>
    </lineage>
</organism>
<keyword evidence="2" id="KW-0675">Receptor</keyword>
<name>A0A5B6UE37_9ROSI</name>
<accession>A0A5B6UE37</accession>
<dbReference type="AlphaFoldDB" id="A0A5B6UE37"/>
<comment type="caution">
    <text evidence="2">The sequence shown here is derived from an EMBL/GenBank/DDBJ whole genome shotgun (WGS) entry which is preliminary data.</text>
</comment>
<sequence length="195" mass="21934">MLNATPLSACALTSQLLEVHRDVNHQTILFSASHGKLLWHQMPPGLQVENFSIERELTNLRHPRGSEIIYKGSLINKILNAFFQCDGSIYAAPSAALKDFPLNFNIGTFLDNIPQPRTTKTPKREQDRTAKCVPDQSDKTGVRDLLSSDKILKQNLLPYGIYFHGCIVNHETVDLPSAFYALSSIRQGFCPFRHI</sequence>
<evidence type="ECO:0000313" key="3">
    <source>
        <dbReference type="Proteomes" id="UP000325315"/>
    </source>
</evidence>
<keyword evidence="3" id="KW-1185">Reference proteome</keyword>
<evidence type="ECO:0000256" key="1">
    <source>
        <dbReference type="SAM" id="MobiDB-lite"/>
    </source>
</evidence>
<proteinExistence type="predicted"/>
<reference evidence="3" key="1">
    <citation type="journal article" date="2019" name="Plant Biotechnol. J.">
        <title>Genome sequencing of the Australian wild diploid species Gossypium australe highlights disease resistance and delayed gland morphogenesis.</title>
        <authorList>
            <person name="Cai Y."/>
            <person name="Cai X."/>
            <person name="Wang Q."/>
            <person name="Wang P."/>
            <person name="Zhang Y."/>
            <person name="Cai C."/>
            <person name="Xu Y."/>
            <person name="Wang K."/>
            <person name="Zhou Z."/>
            <person name="Wang C."/>
            <person name="Geng S."/>
            <person name="Li B."/>
            <person name="Dong Q."/>
            <person name="Hou Y."/>
            <person name="Wang H."/>
            <person name="Ai P."/>
            <person name="Liu Z."/>
            <person name="Yi F."/>
            <person name="Sun M."/>
            <person name="An G."/>
            <person name="Cheng J."/>
            <person name="Zhang Y."/>
            <person name="Shi Q."/>
            <person name="Xie Y."/>
            <person name="Shi X."/>
            <person name="Chang Y."/>
            <person name="Huang F."/>
            <person name="Chen Y."/>
            <person name="Hong S."/>
            <person name="Mi L."/>
            <person name="Sun Q."/>
            <person name="Zhang L."/>
            <person name="Zhou B."/>
            <person name="Peng R."/>
            <person name="Zhang X."/>
            <person name="Liu F."/>
        </authorList>
    </citation>
    <scope>NUCLEOTIDE SEQUENCE [LARGE SCALE GENOMIC DNA]</scope>
    <source>
        <strain evidence="3">cv. PA1801</strain>
    </source>
</reference>
<feature type="region of interest" description="Disordered" evidence="1">
    <location>
        <begin position="115"/>
        <end position="136"/>
    </location>
</feature>
<evidence type="ECO:0000313" key="2">
    <source>
        <dbReference type="EMBL" id="KAA3456341.1"/>
    </source>
</evidence>
<gene>
    <name evidence="2" type="ORF">EPI10_003158</name>
</gene>